<evidence type="ECO:0000313" key="2">
    <source>
        <dbReference type="EMBL" id="CAB1426864.1"/>
    </source>
</evidence>
<organism evidence="2 3">
    <name type="scientific">Pleuronectes platessa</name>
    <name type="common">European plaice</name>
    <dbReference type="NCBI Taxonomy" id="8262"/>
    <lineage>
        <taxon>Eukaryota</taxon>
        <taxon>Metazoa</taxon>
        <taxon>Chordata</taxon>
        <taxon>Craniata</taxon>
        <taxon>Vertebrata</taxon>
        <taxon>Euteleostomi</taxon>
        <taxon>Actinopterygii</taxon>
        <taxon>Neopterygii</taxon>
        <taxon>Teleostei</taxon>
        <taxon>Neoteleostei</taxon>
        <taxon>Acanthomorphata</taxon>
        <taxon>Carangaria</taxon>
        <taxon>Pleuronectiformes</taxon>
        <taxon>Pleuronectoidei</taxon>
        <taxon>Pleuronectidae</taxon>
        <taxon>Pleuronectes</taxon>
    </lineage>
</organism>
<evidence type="ECO:0000256" key="1">
    <source>
        <dbReference type="SAM" id="MobiDB-lite"/>
    </source>
</evidence>
<feature type="region of interest" description="Disordered" evidence="1">
    <location>
        <begin position="167"/>
        <end position="210"/>
    </location>
</feature>
<feature type="compositionally biased region" description="Basic and acidic residues" evidence="1">
    <location>
        <begin position="43"/>
        <end position="55"/>
    </location>
</feature>
<reference evidence="2" key="1">
    <citation type="submission" date="2020-03" db="EMBL/GenBank/DDBJ databases">
        <authorList>
            <person name="Weist P."/>
        </authorList>
    </citation>
    <scope>NUCLEOTIDE SEQUENCE</scope>
</reference>
<feature type="region of interest" description="Disordered" evidence="1">
    <location>
        <begin position="25"/>
        <end position="66"/>
    </location>
</feature>
<accession>A0A9N7U813</accession>
<name>A0A9N7U813_PLEPL</name>
<comment type="caution">
    <text evidence="2">The sequence shown here is derived from an EMBL/GenBank/DDBJ whole genome shotgun (WGS) entry which is preliminary data.</text>
</comment>
<evidence type="ECO:0000313" key="3">
    <source>
        <dbReference type="Proteomes" id="UP001153269"/>
    </source>
</evidence>
<feature type="compositionally biased region" description="Acidic residues" evidence="1">
    <location>
        <begin position="178"/>
        <end position="210"/>
    </location>
</feature>
<protein>
    <submittedName>
        <fullName evidence="2">Uncharacterized protein</fullName>
    </submittedName>
</protein>
<proteinExistence type="predicted"/>
<dbReference type="AlphaFoldDB" id="A0A9N7U813"/>
<keyword evidence="3" id="KW-1185">Reference proteome</keyword>
<dbReference type="EMBL" id="CADEAL010000923">
    <property type="protein sequence ID" value="CAB1426864.1"/>
    <property type="molecule type" value="Genomic_DNA"/>
</dbReference>
<sequence length="210" mass="23176">MPVDSEKHPHQAFISLPPCGARQQPNPLHGCSHGLSPNPTKQSRSDRSCRSELRHVGPVGGGGSSRAACDSTWLSGSTGHLEARKNRSTDPNIQLFFYASHFHVHLTGCRVNGGSYNVQLNLHFEAKSREMAHTLIPASEKASNTPTSSSVRCHCFFFFAPSSTHLDDSAPCGRVSEGEEDDDEEEKEQKEEEEEGEKEEEEEKDEEEGE</sequence>
<gene>
    <name evidence="2" type="ORF">PLEPLA_LOCUS14802</name>
</gene>
<dbReference type="Proteomes" id="UP001153269">
    <property type="component" value="Unassembled WGS sequence"/>
</dbReference>